<dbReference type="FunFam" id="3.20.20.100:FF:000007">
    <property type="entry name" value="NAD(P)H-dependent D-xylose reductase xyl1"/>
    <property type="match status" value="1"/>
</dbReference>
<accession>A0AAV5QTK8</accession>
<dbReference type="Gene3D" id="3.20.20.100">
    <property type="entry name" value="NADP-dependent oxidoreductase domain"/>
    <property type="match status" value="1"/>
</dbReference>
<feature type="domain" description="NADP-dependent oxidoreductase" evidence="6">
    <location>
        <begin position="15"/>
        <end position="301"/>
    </location>
</feature>
<sequence>MTTVTLNNGYQMPQIGLGCWKIDKSICADQIYEAIKVGYRLFDGAMDYGNEKEVGQGINRALKDGLVKREALFIVSKLWNNYHSPKNVEKAIAKVLQDLQLDYIDLFYIHFPIAQRFVPFEEKYPPTFYCGAGEDEFIFENVPIHVTWSAFEKLVDRGVVKSIGVSNFSGALIEDLLRGCSIKPQVVQIEHHCYLQQPRLIEYLKRVDIAITSYSSFGGESFLELEHPKAKSVGTLFKHPTILRIAKNHQVAPAKVLLRWITQRGICVIPKSNKKQRLLENLNVNDFDLTKNDFEDISKIDIGLRFNDPWAWNKIPTFL</sequence>
<dbReference type="AlphaFoldDB" id="A0AAV5QTK8"/>
<keyword evidence="2" id="KW-0560">Oxidoreductase</keyword>
<dbReference type="InterPro" id="IPR018170">
    <property type="entry name" value="Aldo/ket_reductase_CS"/>
</dbReference>
<gene>
    <name evidence="7" type="ORF">DASC09_051910</name>
</gene>
<keyword evidence="8" id="KW-1185">Reference proteome</keyword>
<evidence type="ECO:0000256" key="3">
    <source>
        <dbReference type="PIRSR" id="PIRSR000097-1"/>
    </source>
</evidence>
<evidence type="ECO:0000256" key="4">
    <source>
        <dbReference type="PIRSR" id="PIRSR000097-2"/>
    </source>
</evidence>
<dbReference type="PROSITE" id="PS00063">
    <property type="entry name" value="ALDOKETO_REDUCTASE_3"/>
    <property type="match status" value="1"/>
</dbReference>
<dbReference type="InterPro" id="IPR023210">
    <property type="entry name" value="NADP_OxRdtase_dom"/>
</dbReference>
<protein>
    <recommendedName>
        <fullName evidence="6">NADP-dependent oxidoreductase domain-containing protein</fullName>
    </recommendedName>
</protein>
<evidence type="ECO:0000313" key="8">
    <source>
        <dbReference type="Proteomes" id="UP001360560"/>
    </source>
</evidence>
<comment type="similarity">
    <text evidence="1">Belongs to the aldo/keto reductase family.</text>
</comment>
<dbReference type="PIRSF" id="PIRSF000097">
    <property type="entry name" value="AKR"/>
    <property type="match status" value="1"/>
</dbReference>
<name>A0AAV5QTK8_9ASCO</name>
<dbReference type="InterPro" id="IPR020471">
    <property type="entry name" value="AKR"/>
</dbReference>
<evidence type="ECO:0000259" key="6">
    <source>
        <dbReference type="Pfam" id="PF00248"/>
    </source>
</evidence>
<dbReference type="Pfam" id="PF00248">
    <property type="entry name" value="Aldo_ket_red"/>
    <property type="match status" value="1"/>
</dbReference>
<dbReference type="RefSeq" id="XP_064854862.1">
    <property type="nucleotide sequence ID" value="XM_064998790.1"/>
</dbReference>
<reference evidence="7 8" key="1">
    <citation type="journal article" date="2023" name="Elife">
        <title>Identification of key yeast species and microbe-microbe interactions impacting larval growth of Drosophila in the wild.</title>
        <authorList>
            <person name="Mure A."/>
            <person name="Sugiura Y."/>
            <person name="Maeda R."/>
            <person name="Honda K."/>
            <person name="Sakurai N."/>
            <person name="Takahashi Y."/>
            <person name="Watada M."/>
            <person name="Katoh T."/>
            <person name="Gotoh A."/>
            <person name="Gotoh Y."/>
            <person name="Taniguchi I."/>
            <person name="Nakamura K."/>
            <person name="Hayashi T."/>
            <person name="Katayama T."/>
            <person name="Uemura T."/>
            <person name="Hattori Y."/>
        </authorList>
    </citation>
    <scope>NUCLEOTIDE SEQUENCE [LARGE SCALE GENOMIC DNA]</scope>
    <source>
        <strain evidence="7 8">SC-9</strain>
    </source>
</reference>
<evidence type="ECO:0000313" key="7">
    <source>
        <dbReference type="EMBL" id="GMM37866.1"/>
    </source>
</evidence>
<evidence type="ECO:0000256" key="5">
    <source>
        <dbReference type="PIRSR" id="PIRSR000097-3"/>
    </source>
</evidence>
<dbReference type="InterPro" id="IPR036812">
    <property type="entry name" value="NAD(P)_OxRdtase_dom_sf"/>
</dbReference>
<dbReference type="PANTHER" id="PTHR11732">
    <property type="entry name" value="ALDO/KETO REDUCTASE"/>
    <property type="match status" value="1"/>
</dbReference>
<evidence type="ECO:0000256" key="1">
    <source>
        <dbReference type="ARBA" id="ARBA00007905"/>
    </source>
</evidence>
<feature type="binding site" evidence="4">
    <location>
        <position position="110"/>
    </location>
    <ligand>
        <name>substrate</name>
    </ligand>
</feature>
<dbReference type="EMBL" id="BTFZ01000012">
    <property type="protein sequence ID" value="GMM37866.1"/>
    <property type="molecule type" value="Genomic_DNA"/>
</dbReference>
<dbReference type="GeneID" id="90075841"/>
<dbReference type="Proteomes" id="UP001360560">
    <property type="component" value="Unassembled WGS sequence"/>
</dbReference>
<comment type="caution">
    <text evidence="7">The sequence shown here is derived from an EMBL/GenBank/DDBJ whole genome shotgun (WGS) entry which is preliminary data.</text>
</comment>
<proteinExistence type="inferred from homology"/>
<dbReference type="SUPFAM" id="SSF51430">
    <property type="entry name" value="NAD(P)-linked oxidoreductase"/>
    <property type="match status" value="1"/>
</dbReference>
<dbReference type="PROSITE" id="PS00798">
    <property type="entry name" value="ALDOKETO_REDUCTASE_1"/>
    <property type="match status" value="1"/>
</dbReference>
<organism evidence="7 8">
    <name type="scientific">Saccharomycopsis crataegensis</name>
    <dbReference type="NCBI Taxonomy" id="43959"/>
    <lineage>
        <taxon>Eukaryota</taxon>
        <taxon>Fungi</taxon>
        <taxon>Dikarya</taxon>
        <taxon>Ascomycota</taxon>
        <taxon>Saccharomycotina</taxon>
        <taxon>Saccharomycetes</taxon>
        <taxon>Saccharomycopsidaceae</taxon>
        <taxon>Saccharomycopsis</taxon>
    </lineage>
</organism>
<feature type="site" description="Lowers pKa of active site Tyr" evidence="5">
    <location>
        <position position="77"/>
    </location>
</feature>
<dbReference type="GO" id="GO:0016616">
    <property type="term" value="F:oxidoreductase activity, acting on the CH-OH group of donors, NAD or NADP as acceptor"/>
    <property type="evidence" value="ECO:0007669"/>
    <property type="project" value="UniProtKB-ARBA"/>
</dbReference>
<evidence type="ECO:0000256" key="2">
    <source>
        <dbReference type="ARBA" id="ARBA00023002"/>
    </source>
</evidence>
<dbReference type="PRINTS" id="PR00069">
    <property type="entry name" value="ALDKETRDTASE"/>
</dbReference>
<feature type="active site" description="Proton donor" evidence="3">
    <location>
        <position position="48"/>
    </location>
</feature>
<dbReference type="PROSITE" id="PS00062">
    <property type="entry name" value="ALDOKETO_REDUCTASE_2"/>
    <property type="match status" value="1"/>
</dbReference>